<evidence type="ECO:0000313" key="2">
    <source>
        <dbReference type="Proteomes" id="UP000663891"/>
    </source>
</evidence>
<sequence length="186" mass="21766">MNTAHVIITVVGTIKPNITTKALLYVATKEEDQIHALPLIFKNIQLCKGTIIQTMTMMNITREATCGLANLRIRTLSVDESVDLVDTLFILIYKNNHQVDYCFIENINLRTILSCWLFVYYYETFLFKQQISQDKLTILIKLLDMELNKTNTYELQDQTKQKAFRIDFMNTFTKFSTLLQEIYLEN</sequence>
<dbReference type="AlphaFoldDB" id="A0A814YD91"/>
<comment type="caution">
    <text evidence="1">The sequence shown here is derived from an EMBL/GenBank/DDBJ whole genome shotgun (WGS) entry which is preliminary data.</text>
</comment>
<organism evidence="1 2">
    <name type="scientific">Adineta steineri</name>
    <dbReference type="NCBI Taxonomy" id="433720"/>
    <lineage>
        <taxon>Eukaryota</taxon>
        <taxon>Metazoa</taxon>
        <taxon>Spiralia</taxon>
        <taxon>Gnathifera</taxon>
        <taxon>Rotifera</taxon>
        <taxon>Eurotatoria</taxon>
        <taxon>Bdelloidea</taxon>
        <taxon>Adinetida</taxon>
        <taxon>Adinetidae</taxon>
        <taxon>Adineta</taxon>
    </lineage>
</organism>
<accession>A0A814YD91</accession>
<dbReference type="Proteomes" id="UP000663891">
    <property type="component" value="Unassembled WGS sequence"/>
</dbReference>
<reference evidence="1" key="1">
    <citation type="submission" date="2021-02" db="EMBL/GenBank/DDBJ databases">
        <authorList>
            <person name="Nowell W R."/>
        </authorList>
    </citation>
    <scope>NUCLEOTIDE SEQUENCE</scope>
</reference>
<dbReference type="EMBL" id="CAJNON010000375">
    <property type="protein sequence ID" value="CAF1227670.1"/>
    <property type="molecule type" value="Genomic_DNA"/>
</dbReference>
<protein>
    <submittedName>
        <fullName evidence="1">Uncharacterized protein</fullName>
    </submittedName>
</protein>
<name>A0A814YD91_9BILA</name>
<proteinExistence type="predicted"/>
<dbReference type="OrthoDB" id="5771769at2759"/>
<gene>
    <name evidence="1" type="ORF">VCS650_LOCUS27071</name>
</gene>
<evidence type="ECO:0000313" key="1">
    <source>
        <dbReference type="EMBL" id="CAF1227670.1"/>
    </source>
</evidence>